<proteinExistence type="predicted"/>
<gene>
    <name evidence="2" type="ORF">I7I53_00225</name>
</gene>
<name>A0A8A1LMH4_AJEC8</name>
<evidence type="ECO:0000256" key="1">
    <source>
        <dbReference type="SAM" id="MobiDB-lite"/>
    </source>
</evidence>
<evidence type="ECO:0000313" key="2">
    <source>
        <dbReference type="EMBL" id="QSS53077.1"/>
    </source>
</evidence>
<evidence type="ECO:0000313" key="3">
    <source>
        <dbReference type="Proteomes" id="UP000663419"/>
    </source>
</evidence>
<dbReference type="Proteomes" id="UP000663419">
    <property type="component" value="Chromosome 3"/>
</dbReference>
<protein>
    <submittedName>
        <fullName evidence="2">Uncharacterized protein</fullName>
    </submittedName>
</protein>
<sequence>MDRKAEEMRLLQRFMARQNKLAAMKHIGNHEADERRMDPDRESAEVCMPSSRRCRQGRTGKRLGTPETANKMRRAEEFLRHGDLENSVDI</sequence>
<accession>A0A8A1LMH4</accession>
<dbReference type="AlphaFoldDB" id="A0A8A1LMH4"/>
<reference evidence="2" key="1">
    <citation type="submission" date="2021-01" db="EMBL/GenBank/DDBJ databases">
        <title>Chromosome-level genome assembly of a human fungal pathogen reveals clustering of transcriptionally co-regulated genes.</title>
        <authorList>
            <person name="Voorhies M."/>
            <person name="Cohen S."/>
            <person name="Shea T.P."/>
            <person name="Petrus S."/>
            <person name="Munoz J.F."/>
            <person name="Poplawski S."/>
            <person name="Goldman W.E."/>
            <person name="Michael T."/>
            <person name="Cuomo C.A."/>
            <person name="Sil A."/>
            <person name="Beyhan S."/>
        </authorList>
    </citation>
    <scope>NUCLEOTIDE SEQUENCE</scope>
    <source>
        <strain evidence="2">H88</strain>
    </source>
</reference>
<feature type="compositionally biased region" description="Basic residues" evidence="1">
    <location>
        <begin position="52"/>
        <end position="61"/>
    </location>
</feature>
<dbReference type="EMBL" id="CP069104">
    <property type="protein sequence ID" value="QSS53077.1"/>
    <property type="molecule type" value="Genomic_DNA"/>
</dbReference>
<feature type="compositionally biased region" description="Basic and acidic residues" evidence="1">
    <location>
        <begin position="31"/>
        <end position="44"/>
    </location>
</feature>
<dbReference type="VEuPathDB" id="FungiDB:I7I53_00225"/>
<organism evidence="2 3">
    <name type="scientific">Ajellomyces capsulatus (strain H88)</name>
    <name type="common">Darling's disease fungus</name>
    <name type="synonym">Histoplasma capsulatum</name>
    <dbReference type="NCBI Taxonomy" id="544711"/>
    <lineage>
        <taxon>Eukaryota</taxon>
        <taxon>Fungi</taxon>
        <taxon>Dikarya</taxon>
        <taxon>Ascomycota</taxon>
        <taxon>Pezizomycotina</taxon>
        <taxon>Eurotiomycetes</taxon>
        <taxon>Eurotiomycetidae</taxon>
        <taxon>Onygenales</taxon>
        <taxon>Ajellomycetaceae</taxon>
        <taxon>Histoplasma</taxon>
    </lineage>
</organism>
<feature type="region of interest" description="Disordered" evidence="1">
    <location>
        <begin position="31"/>
        <end position="73"/>
    </location>
</feature>